<dbReference type="RefSeq" id="WP_016116660.1">
    <property type="nucleotide sequence ID" value="NZ_CP189809.1"/>
</dbReference>
<evidence type="ECO:0000313" key="2">
    <source>
        <dbReference type="Proteomes" id="UP000195321"/>
    </source>
</evidence>
<comment type="caution">
    <text evidence="1">The sequence shown here is derived from an EMBL/GenBank/DDBJ whole genome shotgun (WGS) entry which is preliminary data.</text>
</comment>
<dbReference type="AlphaFoldDB" id="A0A1Y3MLV5"/>
<gene>
    <name evidence="1" type="ORF">BW425_06690</name>
</gene>
<dbReference type="Proteomes" id="UP000195321">
    <property type="component" value="Unassembled WGS sequence"/>
</dbReference>
<name>A0A1Y3MLV5_9BACI</name>
<proteinExistence type="predicted"/>
<dbReference type="EMBL" id="MWPX01000004">
    <property type="protein sequence ID" value="OUM49861.1"/>
    <property type="molecule type" value="Genomic_DNA"/>
</dbReference>
<protein>
    <recommendedName>
        <fullName evidence="3">Lactococcin 972 family bacteriocin</fullName>
    </recommendedName>
</protein>
<evidence type="ECO:0008006" key="3">
    <source>
        <dbReference type="Google" id="ProtNLM"/>
    </source>
</evidence>
<reference evidence="1 2" key="1">
    <citation type="submission" date="2017-02" db="EMBL/GenBank/DDBJ databases">
        <title>Bacillus pseudomycoides isolate FSL K6-0042.</title>
        <authorList>
            <person name="Kovac J."/>
        </authorList>
    </citation>
    <scope>NUCLEOTIDE SEQUENCE [LARGE SCALE GENOMIC DNA]</scope>
    <source>
        <strain evidence="1 2">FSL K6-0042</strain>
    </source>
</reference>
<sequence length="103" mass="11704">MKKMNRVIIAFLTIITFAIPVGIVSAASVANGELIYKGGQTDSKVYSDIRDAKPTNNKKYMVWAAVKVCGNTYSSGWKADQAYKDADRKWYCDETSHYDYYQR</sequence>
<evidence type="ECO:0000313" key="1">
    <source>
        <dbReference type="EMBL" id="OUM49861.1"/>
    </source>
</evidence>
<accession>A0A1Y3MLV5</accession>
<organism evidence="1 2">
    <name type="scientific">Bacillus pseudomycoides</name>
    <dbReference type="NCBI Taxonomy" id="64104"/>
    <lineage>
        <taxon>Bacteria</taxon>
        <taxon>Bacillati</taxon>
        <taxon>Bacillota</taxon>
        <taxon>Bacilli</taxon>
        <taxon>Bacillales</taxon>
        <taxon>Bacillaceae</taxon>
        <taxon>Bacillus</taxon>
        <taxon>Bacillus cereus group</taxon>
    </lineage>
</organism>